<dbReference type="Pfam" id="PF05136">
    <property type="entry name" value="Phage_portal_2"/>
    <property type="match status" value="1"/>
</dbReference>
<sequence>MAYFQWKLEGIGLFQIRYKEAPFKPINLSILPIDPGRLITPTDATVKKEIFDGVEIGKDGEIKALYIRKDGKTGYFYSAKLDDCDRVEVTNAKTGLPNILTVCDVRNVSEYRNDSILGSMIKELKDSNDLADAAVVKALVSNIWTAFVESEGEATRLMNRQGTNSDLSADDWENRIQELDKGTLLFGQPGEKATFLDSKAPGDNYAMMWDSIVGRLGMATGRGAENVKRTYTASYSASRANIEDAEKFDDYDRMILTNRFCQPAFSMLLFEAATRDLLPVKNIGHFQENLYAYTRTNWLRPPIRPIDHAKEANADTTRLGNHTKSYSDIYGERSKDWKPALRQKAIELKYIQDLEAEFGVSMILHPETMSNIIDNNGGDN</sequence>
<evidence type="ECO:0000313" key="1">
    <source>
        <dbReference type="EMBL" id="QJI00368.1"/>
    </source>
</evidence>
<dbReference type="GO" id="GO:0005198">
    <property type="term" value="F:structural molecule activity"/>
    <property type="evidence" value="ECO:0007669"/>
    <property type="project" value="InterPro"/>
</dbReference>
<name>A0A6M3XSW5_9ZZZZ</name>
<protein>
    <submittedName>
        <fullName evidence="1">Putative portal protein</fullName>
    </submittedName>
</protein>
<dbReference type="EMBL" id="MT144846">
    <property type="protein sequence ID" value="QJI00368.1"/>
    <property type="molecule type" value="Genomic_DNA"/>
</dbReference>
<reference evidence="1" key="1">
    <citation type="submission" date="2020-03" db="EMBL/GenBank/DDBJ databases">
        <title>The deep terrestrial virosphere.</title>
        <authorList>
            <person name="Holmfeldt K."/>
            <person name="Nilsson E."/>
            <person name="Simone D."/>
            <person name="Lopez-Fernandez M."/>
            <person name="Wu X."/>
            <person name="de Brujin I."/>
            <person name="Lundin D."/>
            <person name="Andersson A."/>
            <person name="Bertilsson S."/>
            <person name="Dopson M."/>
        </authorList>
    </citation>
    <scope>NUCLEOTIDE SEQUENCE</scope>
    <source>
        <strain evidence="1">TM448B01930</strain>
    </source>
</reference>
<organism evidence="1">
    <name type="scientific">viral metagenome</name>
    <dbReference type="NCBI Taxonomy" id="1070528"/>
    <lineage>
        <taxon>unclassified sequences</taxon>
        <taxon>metagenomes</taxon>
        <taxon>organismal metagenomes</taxon>
    </lineage>
</organism>
<accession>A0A6M3XSW5</accession>
<dbReference type="GO" id="GO:0019068">
    <property type="term" value="P:virion assembly"/>
    <property type="evidence" value="ECO:0007669"/>
    <property type="project" value="InterPro"/>
</dbReference>
<gene>
    <name evidence="1" type="ORF">TM448B01930_0010</name>
</gene>
<dbReference type="AlphaFoldDB" id="A0A6M3XSW5"/>
<dbReference type="InterPro" id="IPR006429">
    <property type="entry name" value="Phage_lambda_portal"/>
</dbReference>
<proteinExistence type="predicted"/>